<accession>A7IXK8</accession>
<protein>
    <submittedName>
        <fullName evidence="2">Uncharacterized protein b683R</fullName>
    </submittedName>
</protein>
<dbReference type="EMBL" id="DQ491002">
    <property type="protein sequence ID" value="ABT15082.1"/>
    <property type="molecule type" value="Genomic_DNA"/>
</dbReference>
<reference evidence="2 3" key="1">
    <citation type="journal article" date="2007" name="Virology">
        <title>Sequence and annotation of the 369-kb NY-2A and the 345-kb AR158 viruses that infect Chlorella NC64A.</title>
        <authorList>
            <person name="Fitzgerald L.A."/>
            <person name="Graves M.V."/>
            <person name="Li X."/>
            <person name="Feldblyum T."/>
            <person name="Nierman W.C."/>
            <person name="Van Etten J.L."/>
        </authorList>
    </citation>
    <scope>NUCLEOTIDE SEQUENCE [LARGE SCALE GENOMIC DNA]</scope>
    <source>
        <strain evidence="2 3">NY-2A</strain>
    </source>
</reference>
<sequence>MVETGSFSSRTETGTWPSGGDNIDLGFVHRSIEFRDISVNRKTTLTQKSCGILLILAESDRFYISSKTVRDPTYSCKEL</sequence>
<gene>
    <name evidence="2" type="primary">b683R</name>
    <name evidence="2" type="ORF">NY2A_b683R</name>
</gene>
<evidence type="ECO:0000256" key="1">
    <source>
        <dbReference type="SAM" id="MobiDB-lite"/>
    </source>
</evidence>
<dbReference type="GeneID" id="5658766"/>
<organismHost>
    <name type="scientific">Chlorella</name>
    <dbReference type="NCBI Taxonomy" id="3071"/>
</organismHost>
<dbReference type="RefSeq" id="YP_001497879.1">
    <property type="nucleotide sequence ID" value="NC_009898.1"/>
</dbReference>
<evidence type="ECO:0000313" key="3">
    <source>
        <dbReference type="Proteomes" id="UP000202419"/>
    </source>
</evidence>
<dbReference type="Proteomes" id="UP000202419">
    <property type="component" value="Segment"/>
</dbReference>
<organism evidence="2 3">
    <name type="scientific">Paramecium bursaria Chlorella virus NY2A</name>
    <name type="common">PBCV-NY2A</name>
    <dbReference type="NCBI Taxonomy" id="46021"/>
    <lineage>
        <taxon>Viruses</taxon>
        <taxon>Varidnaviria</taxon>
        <taxon>Bamfordvirae</taxon>
        <taxon>Nucleocytoviricota</taxon>
        <taxon>Megaviricetes</taxon>
        <taxon>Algavirales</taxon>
        <taxon>Phycodnaviridae</taxon>
        <taxon>Chlorovirus</taxon>
        <taxon>Chlorovirus americanus</taxon>
    </lineage>
</organism>
<keyword evidence="3" id="KW-1185">Reference proteome</keyword>
<evidence type="ECO:0000313" key="2">
    <source>
        <dbReference type="EMBL" id="ABT15082.1"/>
    </source>
</evidence>
<feature type="compositionally biased region" description="Polar residues" evidence="1">
    <location>
        <begin position="1"/>
        <end position="16"/>
    </location>
</feature>
<proteinExistence type="predicted"/>
<feature type="region of interest" description="Disordered" evidence="1">
    <location>
        <begin position="1"/>
        <end position="22"/>
    </location>
</feature>
<dbReference type="KEGG" id="vg:5658766"/>
<name>A7IXK8_PBCVN</name>